<dbReference type="EMBL" id="GGEC01015888">
    <property type="protein sequence ID" value="MBW96371.1"/>
    <property type="molecule type" value="Transcribed_RNA"/>
</dbReference>
<reference evidence="1" key="1">
    <citation type="submission" date="2018-02" db="EMBL/GenBank/DDBJ databases">
        <title>Rhizophora mucronata_Transcriptome.</title>
        <authorList>
            <person name="Meera S.P."/>
            <person name="Sreeshan A."/>
            <person name="Augustine A."/>
        </authorList>
    </citation>
    <scope>NUCLEOTIDE SEQUENCE</scope>
    <source>
        <tissue evidence="1">Leaf</tissue>
    </source>
</reference>
<organism evidence="1">
    <name type="scientific">Rhizophora mucronata</name>
    <name type="common">Asiatic mangrove</name>
    <dbReference type="NCBI Taxonomy" id="61149"/>
    <lineage>
        <taxon>Eukaryota</taxon>
        <taxon>Viridiplantae</taxon>
        <taxon>Streptophyta</taxon>
        <taxon>Embryophyta</taxon>
        <taxon>Tracheophyta</taxon>
        <taxon>Spermatophyta</taxon>
        <taxon>Magnoliopsida</taxon>
        <taxon>eudicotyledons</taxon>
        <taxon>Gunneridae</taxon>
        <taxon>Pentapetalae</taxon>
        <taxon>rosids</taxon>
        <taxon>fabids</taxon>
        <taxon>Malpighiales</taxon>
        <taxon>Rhizophoraceae</taxon>
        <taxon>Rhizophora</taxon>
    </lineage>
</organism>
<proteinExistence type="predicted"/>
<sequence>MSPFLPNPVSSALQKGSSTANPNLINSLKVSQALSIFLLLHNRVINRLIQIELGKTPCLPNFTTKSQISSSVTLLPKRCVFENQ</sequence>
<accession>A0A2P2JSB7</accession>
<name>A0A2P2JSB7_RHIMU</name>
<protein>
    <submittedName>
        <fullName evidence="1">Pentatricopeptide repeat-containing protein</fullName>
    </submittedName>
</protein>
<dbReference type="AlphaFoldDB" id="A0A2P2JSB7"/>
<evidence type="ECO:0000313" key="1">
    <source>
        <dbReference type="EMBL" id="MBW96371.1"/>
    </source>
</evidence>